<name>A0A8S0ZG13_ARCPL</name>
<dbReference type="AlphaFoldDB" id="A0A8S0ZG13"/>
<dbReference type="EMBL" id="CADEBD010000288">
    <property type="protein sequence ID" value="CAB3231428.1"/>
    <property type="molecule type" value="Genomic_DNA"/>
</dbReference>
<sequence>MTLVMADGDDQIIRDDGWWLPPTLHNDFLNQLCPVKDSHATSLINVHDNLIATECWHILIMVAIKHD</sequence>
<dbReference type="Proteomes" id="UP000494256">
    <property type="component" value="Unassembled WGS sequence"/>
</dbReference>
<reference evidence="1 2" key="1">
    <citation type="submission" date="2020-04" db="EMBL/GenBank/DDBJ databases">
        <authorList>
            <person name="Wallbank WR R."/>
            <person name="Pardo Diaz C."/>
            <person name="Kozak K."/>
            <person name="Martin S."/>
            <person name="Jiggins C."/>
            <person name="Moest M."/>
            <person name="Warren A I."/>
            <person name="Byers J.R.P. K."/>
            <person name="Montejo-Kovacevich G."/>
            <person name="Yen C E."/>
        </authorList>
    </citation>
    <scope>NUCLEOTIDE SEQUENCE [LARGE SCALE GENOMIC DNA]</scope>
</reference>
<organism evidence="1 2">
    <name type="scientific">Arctia plantaginis</name>
    <name type="common">Wood tiger moth</name>
    <name type="synonym">Phalaena plantaginis</name>
    <dbReference type="NCBI Taxonomy" id="874455"/>
    <lineage>
        <taxon>Eukaryota</taxon>
        <taxon>Metazoa</taxon>
        <taxon>Ecdysozoa</taxon>
        <taxon>Arthropoda</taxon>
        <taxon>Hexapoda</taxon>
        <taxon>Insecta</taxon>
        <taxon>Pterygota</taxon>
        <taxon>Neoptera</taxon>
        <taxon>Endopterygota</taxon>
        <taxon>Lepidoptera</taxon>
        <taxon>Glossata</taxon>
        <taxon>Ditrysia</taxon>
        <taxon>Noctuoidea</taxon>
        <taxon>Erebidae</taxon>
        <taxon>Arctiinae</taxon>
        <taxon>Arctia</taxon>
    </lineage>
</organism>
<evidence type="ECO:0000313" key="1">
    <source>
        <dbReference type="EMBL" id="CAB3231428.1"/>
    </source>
</evidence>
<accession>A0A8S0ZG13</accession>
<gene>
    <name evidence="1" type="ORF">APLA_LOCUS5174</name>
</gene>
<protein>
    <submittedName>
        <fullName evidence="1">Uncharacterized protein</fullName>
    </submittedName>
</protein>
<proteinExistence type="predicted"/>
<comment type="caution">
    <text evidence="1">The sequence shown here is derived from an EMBL/GenBank/DDBJ whole genome shotgun (WGS) entry which is preliminary data.</text>
</comment>
<evidence type="ECO:0000313" key="2">
    <source>
        <dbReference type="Proteomes" id="UP000494256"/>
    </source>
</evidence>
<dbReference type="OrthoDB" id="869189at2759"/>